<dbReference type="Proteomes" id="UP000614996">
    <property type="component" value="Unassembled WGS sequence"/>
</dbReference>
<dbReference type="InterPro" id="IPR029050">
    <property type="entry name" value="Immunoprotect_excell_Ig-like"/>
</dbReference>
<dbReference type="Pfam" id="PF11611">
    <property type="entry name" value="DUF4352"/>
    <property type="match status" value="1"/>
</dbReference>
<keyword evidence="3" id="KW-0812">Transmembrane</keyword>
<evidence type="ECO:0000313" key="6">
    <source>
        <dbReference type="Proteomes" id="UP000614996"/>
    </source>
</evidence>
<dbReference type="AlphaFoldDB" id="A0A8J4AHN6"/>
<name>A0A8J4AHN6_9ACTN</name>
<keyword evidence="3" id="KW-1133">Transmembrane helix</keyword>
<proteinExistence type="predicted"/>
<feature type="transmembrane region" description="Helical" evidence="3">
    <location>
        <begin position="30"/>
        <end position="54"/>
    </location>
</feature>
<keyword evidence="1" id="KW-0732">Signal</keyword>
<accession>A0A8J4AHN6</accession>
<keyword evidence="6" id="KW-1185">Reference proteome</keyword>
<dbReference type="Gene3D" id="2.60.40.1240">
    <property type="match status" value="1"/>
</dbReference>
<evidence type="ECO:0000256" key="2">
    <source>
        <dbReference type="SAM" id="MobiDB-lite"/>
    </source>
</evidence>
<feature type="region of interest" description="Disordered" evidence="2">
    <location>
        <begin position="1"/>
        <end position="25"/>
    </location>
</feature>
<reference evidence="6" key="1">
    <citation type="journal article" date="2021" name="Int. J. Syst. Evol. Microbiol.">
        <title>Actinocatenispora comari sp. nov., an endophytic actinomycete isolated from aerial parts of Comarum salesowianum.</title>
        <authorList>
            <person name="Oyunbileg N."/>
            <person name="Iizaka Y."/>
            <person name="Hamada M."/>
            <person name="Davaapurev B.O."/>
            <person name="Fukumoto A."/>
            <person name="Tsetseg B."/>
            <person name="Kato F."/>
            <person name="Tamura T."/>
            <person name="Batkhuu J."/>
            <person name="Anzai Y."/>
        </authorList>
    </citation>
    <scope>NUCLEOTIDE SEQUENCE [LARGE SCALE GENOMIC DNA]</scope>
    <source>
        <strain evidence="6">NUM-2625</strain>
    </source>
</reference>
<organism evidence="5 6">
    <name type="scientific">Actinocatenispora comari</name>
    <dbReference type="NCBI Taxonomy" id="2807577"/>
    <lineage>
        <taxon>Bacteria</taxon>
        <taxon>Bacillati</taxon>
        <taxon>Actinomycetota</taxon>
        <taxon>Actinomycetes</taxon>
        <taxon>Micromonosporales</taxon>
        <taxon>Micromonosporaceae</taxon>
        <taxon>Actinocatenispora</taxon>
    </lineage>
</organism>
<gene>
    <name evidence="5" type="ORF">NUM_69750</name>
</gene>
<feature type="compositionally biased region" description="Pro residues" evidence="2">
    <location>
        <begin position="1"/>
        <end position="21"/>
    </location>
</feature>
<feature type="domain" description="DUF4352" evidence="4">
    <location>
        <begin position="82"/>
        <end position="205"/>
    </location>
</feature>
<feature type="compositionally biased region" description="Low complexity" evidence="2">
    <location>
        <begin position="57"/>
        <end position="82"/>
    </location>
</feature>
<dbReference type="InterPro" id="IPR029051">
    <property type="entry name" value="DUF4352"/>
</dbReference>
<protein>
    <submittedName>
        <fullName evidence="5">Mpr protein</fullName>
    </submittedName>
</protein>
<evidence type="ECO:0000259" key="4">
    <source>
        <dbReference type="Pfam" id="PF11611"/>
    </source>
</evidence>
<feature type="region of interest" description="Disordered" evidence="2">
    <location>
        <begin position="57"/>
        <end position="85"/>
    </location>
</feature>
<dbReference type="EMBL" id="BOPO01000149">
    <property type="protein sequence ID" value="GIL31721.1"/>
    <property type="molecule type" value="Genomic_DNA"/>
</dbReference>
<keyword evidence="3" id="KW-0472">Membrane</keyword>
<sequence>MTQPPTGPPVYYGPPVPPPPQPKKRKTGRIVLFSILGAMVLLCGGIVTVIASSFGGSSGDTGSSSAQNQAQTQQNAKKPTAKLGTPVRDGNFEFVVQKVKCGVPHIGSADFGKSAQGQFCLVTMTVQNIKSEPQTFDSSNQYAYDKQGSKLDADSDADMYLNQVDSTFLNDINPGNKVTGTIAFDIPQKSSISTFELHDSAFSGGVAVSNRR</sequence>
<evidence type="ECO:0000313" key="5">
    <source>
        <dbReference type="EMBL" id="GIL31721.1"/>
    </source>
</evidence>
<comment type="caution">
    <text evidence="5">The sequence shown here is derived from an EMBL/GenBank/DDBJ whole genome shotgun (WGS) entry which is preliminary data.</text>
</comment>
<evidence type="ECO:0000256" key="1">
    <source>
        <dbReference type="ARBA" id="ARBA00022729"/>
    </source>
</evidence>
<evidence type="ECO:0000256" key="3">
    <source>
        <dbReference type="SAM" id="Phobius"/>
    </source>
</evidence>